<protein>
    <recommendedName>
        <fullName evidence="3">Bacterial Ig domain-containing protein</fullName>
    </recommendedName>
</protein>
<evidence type="ECO:0000313" key="1">
    <source>
        <dbReference type="EMBL" id="AKP64153.1"/>
    </source>
</evidence>
<evidence type="ECO:0000313" key="2">
    <source>
        <dbReference type="Proteomes" id="UP000036000"/>
    </source>
</evidence>
<gene>
    <name evidence="1" type="ORF">ABN16_03495</name>
</gene>
<name>A0AAC8ZG52_9LACO</name>
<dbReference type="KEGG" id="lko:ABN16_03495"/>
<keyword evidence="2" id="KW-1185">Reference proteome</keyword>
<organism evidence="1 2">
    <name type="scientific">Levilactobacillus koreensis</name>
    <dbReference type="NCBI Taxonomy" id="637971"/>
    <lineage>
        <taxon>Bacteria</taxon>
        <taxon>Bacillati</taxon>
        <taxon>Bacillota</taxon>
        <taxon>Bacilli</taxon>
        <taxon>Lactobacillales</taxon>
        <taxon>Lactobacillaceae</taxon>
        <taxon>Levilactobacillus</taxon>
    </lineage>
</organism>
<sequence>MGIKKIVMLATLLTAISGGEISAMAKTRQISKFTHVKVSKHTVSGKTTKYAHVKLIHLKHGEKVAAKADKHGKFVIKVKQNNLTKLKFKLKATKHGFKGRTYSHVVKTTKPIKQAAENGTITEKNTLKPESVVAPQTVAGNNTISNSIISSNVTPSSPVLPTTPSKSKEQLIREKKSQLEIAKNAYAKMAIALDPTLSGLPVGEYDDEFIFGYQANVERARLELYRKISNGNKEEIAIAQKNLDLAKSKYEQYLPTYIATNKKFRTMREKIRPLGEQVEKLAKELQALQPDAPYESTDYDF</sequence>
<dbReference type="AlphaFoldDB" id="A0AAC8ZG52"/>
<proteinExistence type="predicted"/>
<dbReference type="RefSeq" id="WP_048732971.1">
    <property type="nucleotide sequence ID" value="NZ_CP012033.1"/>
</dbReference>
<evidence type="ECO:0008006" key="3">
    <source>
        <dbReference type="Google" id="ProtNLM"/>
    </source>
</evidence>
<accession>A0AAC8ZG52</accession>
<reference evidence="1 2" key="1">
    <citation type="submission" date="2015-07" db="EMBL/GenBank/DDBJ databases">
        <title>Lactobacillus korensis/26-25/ whole genome sequencing.</title>
        <authorList>
            <person name="Kim M.K."/>
            <person name="Im W.-T."/>
            <person name="Srinivasan S."/>
            <person name="Lee J.-J."/>
        </authorList>
    </citation>
    <scope>NUCLEOTIDE SEQUENCE [LARGE SCALE GENOMIC DNA]</scope>
    <source>
        <strain evidence="1 2">26-25</strain>
    </source>
</reference>
<dbReference type="EMBL" id="CP012033">
    <property type="protein sequence ID" value="AKP64153.1"/>
    <property type="molecule type" value="Genomic_DNA"/>
</dbReference>
<dbReference type="Proteomes" id="UP000036000">
    <property type="component" value="Chromosome"/>
</dbReference>